<comment type="caution">
    <text evidence="1">The sequence shown here is derived from an EMBL/GenBank/DDBJ whole genome shotgun (WGS) entry which is preliminary data.</text>
</comment>
<evidence type="ECO:0000313" key="2">
    <source>
        <dbReference type="Proteomes" id="UP000314294"/>
    </source>
</evidence>
<gene>
    <name evidence="1" type="ORF">EYF80_001313</name>
</gene>
<dbReference type="EMBL" id="SRLO01000005">
    <property type="protein sequence ID" value="TNN88530.1"/>
    <property type="molecule type" value="Genomic_DNA"/>
</dbReference>
<dbReference type="Proteomes" id="UP000314294">
    <property type="component" value="Unassembled WGS sequence"/>
</dbReference>
<reference evidence="1 2" key="1">
    <citation type="submission" date="2019-03" db="EMBL/GenBank/DDBJ databases">
        <title>First draft genome of Liparis tanakae, snailfish: a comprehensive survey of snailfish specific genes.</title>
        <authorList>
            <person name="Kim W."/>
            <person name="Song I."/>
            <person name="Jeong J.-H."/>
            <person name="Kim D."/>
            <person name="Kim S."/>
            <person name="Ryu S."/>
            <person name="Song J.Y."/>
            <person name="Lee S.K."/>
        </authorList>
    </citation>
    <scope>NUCLEOTIDE SEQUENCE [LARGE SCALE GENOMIC DNA]</scope>
    <source>
        <tissue evidence="1">Muscle</tissue>
    </source>
</reference>
<protein>
    <submittedName>
        <fullName evidence="1">Uncharacterized protein</fullName>
    </submittedName>
</protein>
<name>A0A4Z2JEB2_9TELE</name>
<evidence type="ECO:0000313" key="1">
    <source>
        <dbReference type="EMBL" id="TNN88530.1"/>
    </source>
</evidence>
<sequence>MASSGAAGTSNLCVRSVCPRLSGALTLASYSSTRLRSLGNPLTTRPFPCRTAAATASHSSSSSDVPQVTPSVGVRLQLVTEQVAQGDVTQAEPLLQTLTLQRFT</sequence>
<organism evidence="1 2">
    <name type="scientific">Liparis tanakae</name>
    <name type="common">Tanaka's snailfish</name>
    <dbReference type="NCBI Taxonomy" id="230148"/>
    <lineage>
        <taxon>Eukaryota</taxon>
        <taxon>Metazoa</taxon>
        <taxon>Chordata</taxon>
        <taxon>Craniata</taxon>
        <taxon>Vertebrata</taxon>
        <taxon>Euteleostomi</taxon>
        <taxon>Actinopterygii</taxon>
        <taxon>Neopterygii</taxon>
        <taxon>Teleostei</taxon>
        <taxon>Neoteleostei</taxon>
        <taxon>Acanthomorphata</taxon>
        <taxon>Eupercaria</taxon>
        <taxon>Perciformes</taxon>
        <taxon>Cottioidei</taxon>
        <taxon>Cottales</taxon>
        <taxon>Liparidae</taxon>
        <taxon>Liparis</taxon>
    </lineage>
</organism>
<accession>A0A4Z2JEB2</accession>
<dbReference type="AlphaFoldDB" id="A0A4Z2JEB2"/>
<keyword evidence="2" id="KW-1185">Reference proteome</keyword>
<dbReference type="OrthoDB" id="10589394at2759"/>
<proteinExistence type="predicted"/>